<reference evidence="2 3" key="1">
    <citation type="journal article" date="2019" name="Int. J. Syst. Evol. Microbiol.">
        <title>The Global Catalogue of Microorganisms (GCM) 10K type strain sequencing project: providing services to taxonomists for standard genome sequencing and annotation.</title>
        <authorList>
            <consortium name="The Broad Institute Genomics Platform"/>
            <consortium name="The Broad Institute Genome Sequencing Center for Infectious Disease"/>
            <person name="Wu L."/>
            <person name="Ma J."/>
        </authorList>
    </citation>
    <scope>NUCLEOTIDE SEQUENCE [LARGE SCALE GENOMIC DNA]</scope>
    <source>
        <strain evidence="2 3">JCM 1417</strain>
    </source>
</reference>
<keyword evidence="1" id="KW-0812">Transmembrane</keyword>
<dbReference type="InterPro" id="IPR028994">
    <property type="entry name" value="Integrin_alpha_N"/>
</dbReference>
<gene>
    <name evidence="2" type="ORF">GCM10008908_38990</name>
</gene>
<dbReference type="SUPFAM" id="SSF69318">
    <property type="entry name" value="Integrin alpha N-terminal domain"/>
    <property type="match status" value="1"/>
</dbReference>
<feature type="transmembrane region" description="Helical" evidence="1">
    <location>
        <begin position="12"/>
        <end position="30"/>
    </location>
</feature>
<dbReference type="RefSeq" id="WP_343828235.1">
    <property type="nucleotide sequence ID" value="NZ_BAAACI010000018.1"/>
</dbReference>
<sequence>MYKKNNLYTKLFNIFLLALAILCFLKLFFVEYNLKGKNVFNLSEESIVINEDLNNDNKKDSILIKKSNSDLLAQVNLNDNETYSLNYDKNLQTLGEYCKYWPVRVSTLDISRDNSKEILIQSSFHNKAVQHIFSWNGNGYDDIFCSTNNLLGFIDSANNKTPKIISGNFQDNNIELKGYLYNQGSLKEFNNSLTTSLPGKDTINNFICLIESLPNPYLSVPTYFYSQISGADLESIFRLANGSNYYKFQDGYFTDLAWDNTGNIICENWILNFRVISTSDSEKVSNITINLMVNKYNDDDFPFKITSVNIY</sequence>
<protein>
    <submittedName>
        <fullName evidence="2">Uncharacterized protein</fullName>
    </submittedName>
</protein>
<keyword evidence="1" id="KW-1133">Transmembrane helix</keyword>
<comment type="caution">
    <text evidence="2">The sequence shown here is derived from an EMBL/GenBank/DDBJ whole genome shotgun (WGS) entry which is preliminary data.</text>
</comment>
<evidence type="ECO:0000256" key="1">
    <source>
        <dbReference type="SAM" id="Phobius"/>
    </source>
</evidence>
<keyword evidence="3" id="KW-1185">Reference proteome</keyword>
<proteinExistence type="predicted"/>
<name>A0ABN1KZF7_CLOSU</name>
<organism evidence="2 3">
    <name type="scientific">Clostridium subterminale</name>
    <dbReference type="NCBI Taxonomy" id="1550"/>
    <lineage>
        <taxon>Bacteria</taxon>
        <taxon>Bacillati</taxon>
        <taxon>Bacillota</taxon>
        <taxon>Clostridia</taxon>
        <taxon>Eubacteriales</taxon>
        <taxon>Clostridiaceae</taxon>
        <taxon>Clostridium</taxon>
    </lineage>
</organism>
<keyword evidence="1" id="KW-0472">Membrane</keyword>
<evidence type="ECO:0000313" key="3">
    <source>
        <dbReference type="Proteomes" id="UP001501047"/>
    </source>
</evidence>
<evidence type="ECO:0000313" key="2">
    <source>
        <dbReference type="EMBL" id="GAA0779776.1"/>
    </source>
</evidence>
<accession>A0ABN1KZF7</accession>
<dbReference type="Proteomes" id="UP001501047">
    <property type="component" value="Unassembled WGS sequence"/>
</dbReference>
<dbReference type="EMBL" id="BAAACI010000018">
    <property type="protein sequence ID" value="GAA0779776.1"/>
    <property type="molecule type" value="Genomic_DNA"/>
</dbReference>